<dbReference type="SUPFAM" id="SSF55729">
    <property type="entry name" value="Acyl-CoA N-acyltransferases (Nat)"/>
    <property type="match status" value="1"/>
</dbReference>
<dbReference type="Pfam" id="PF13302">
    <property type="entry name" value="Acetyltransf_3"/>
    <property type="match status" value="1"/>
</dbReference>
<proteinExistence type="inferred from homology"/>
<dbReference type="EMBL" id="JPRF03000032">
    <property type="protein sequence ID" value="OEV35665.1"/>
    <property type="molecule type" value="Genomic_DNA"/>
</dbReference>
<dbReference type="InterPro" id="IPR016181">
    <property type="entry name" value="Acyl_CoA_acyltransferase"/>
</dbReference>
<dbReference type="Proteomes" id="UP000610124">
    <property type="component" value="Unassembled WGS sequence"/>
</dbReference>
<evidence type="ECO:0000256" key="3">
    <source>
        <dbReference type="ARBA" id="ARBA00038502"/>
    </source>
</evidence>
<evidence type="ECO:0000313" key="7">
    <source>
        <dbReference type="Proteomes" id="UP000037395"/>
    </source>
</evidence>
<comment type="similarity">
    <text evidence="3">Belongs to the acetyltransferase family. RimJ subfamily.</text>
</comment>
<organism evidence="6 7">
    <name type="scientific">Kitasatospora aureofaciens</name>
    <name type="common">Streptomyces aureofaciens</name>
    <dbReference type="NCBI Taxonomy" id="1894"/>
    <lineage>
        <taxon>Bacteria</taxon>
        <taxon>Bacillati</taxon>
        <taxon>Actinomycetota</taxon>
        <taxon>Actinomycetes</taxon>
        <taxon>Kitasatosporales</taxon>
        <taxon>Streptomycetaceae</taxon>
        <taxon>Kitasatospora</taxon>
    </lineage>
</organism>
<accession>A0A8H9LLU9</accession>
<dbReference type="Gene3D" id="3.40.630.30">
    <property type="match status" value="1"/>
</dbReference>
<reference evidence="6 7" key="2">
    <citation type="submission" date="2014-07" db="EMBL/GenBank/DDBJ databases">
        <authorList>
            <person name="Zhang J.E."/>
            <person name="Yang H."/>
            <person name="Guo J."/>
            <person name="Deng Z."/>
            <person name="Luo H."/>
            <person name="Luo M."/>
            <person name="Zhao B."/>
        </authorList>
    </citation>
    <scope>NUCLEOTIDE SEQUENCE [LARGE SCALE GENOMIC DNA]</scope>
    <source>
        <strain evidence="6">ATCC 10762</strain>
        <strain evidence="7">ATCC 10762 / DSM 40127 / CCM 3239 / JCM 4008 / LMG 5968 / NBRC 12843 / NCIMB 8234 / A-377</strain>
    </source>
</reference>
<protein>
    <submittedName>
        <fullName evidence="6">Alanine acetyltransferase</fullName>
    </submittedName>
</protein>
<evidence type="ECO:0000256" key="1">
    <source>
        <dbReference type="ARBA" id="ARBA00022679"/>
    </source>
</evidence>
<evidence type="ECO:0000259" key="4">
    <source>
        <dbReference type="PROSITE" id="PS51186"/>
    </source>
</evidence>
<dbReference type="Proteomes" id="UP000037395">
    <property type="component" value="Unassembled WGS sequence"/>
</dbReference>
<dbReference type="PROSITE" id="PS51186">
    <property type="entry name" value="GNAT"/>
    <property type="match status" value="1"/>
</dbReference>
<dbReference type="OrthoDB" id="9814648at2"/>
<reference evidence="6" key="4">
    <citation type="submission" date="2016-08" db="EMBL/GenBank/DDBJ databases">
        <title>Sequencing, Assembly and Comparative Genomics of S. aureofaciens ATCC 10762.</title>
        <authorList>
            <person name="Gradnigo J.S."/>
            <person name="Johnson N."/>
            <person name="Somerville G.A."/>
        </authorList>
    </citation>
    <scope>NUCLEOTIDE SEQUENCE [LARGE SCALE GENOMIC DNA]</scope>
    <source>
        <strain evidence="6">ATCC 10762</strain>
    </source>
</reference>
<dbReference type="InterPro" id="IPR000182">
    <property type="entry name" value="GNAT_dom"/>
</dbReference>
<dbReference type="InterPro" id="IPR051531">
    <property type="entry name" value="N-acetyltransferase"/>
</dbReference>
<keyword evidence="1 6" id="KW-0808">Transferase</keyword>
<dbReference type="GeneID" id="97484345"/>
<keyword evidence="2" id="KW-0012">Acyltransferase</keyword>
<reference evidence="5" key="1">
    <citation type="journal article" date="2014" name="Int. J. Syst. Evol. Microbiol.">
        <title>Complete genome sequence of Corynebacterium casei LMG S-19264T (=DSM 44701T), isolated from a smear-ripened cheese.</title>
        <authorList>
            <consortium name="US DOE Joint Genome Institute (JGI-PGF)"/>
            <person name="Walter F."/>
            <person name="Albersmeier A."/>
            <person name="Kalinowski J."/>
            <person name="Ruckert C."/>
        </authorList>
    </citation>
    <scope>NUCLEOTIDE SEQUENCE</scope>
    <source>
        <strain evidence="5">JCM 4434</strain>
    </source>
</reference>
<gene>
    <name evidence="5" type="primary">rimJ</name>
    <name evidence="5" type="ORF">GCM10010502_11790</name>
    <name evidence="6" type="ORF">HS99_0007065</name>
</gene>
<name>A0A1E7N4Q3_KITAU</name>
<dbReference type="PANTHER" id="PTHR43792">
    <property type="entry name" value="GNAT FAMILY, PUTATIVE (AFU_ORTHOLOGUE AFUA_3G00765)-RELATED-RELATED"/>
    <property type="match status" value="1"/>
</dbReference>
<dbReference type="PANTHER" id="PTHR43792:SF8">
    <property type="entry name" value="[RIBOSOMAL PROTEIN US5]-ALANINE N-ACETYLTRANSFERASE"/>
    <property type="match status" value="1"/>
</dbReference>
<evidence type="ECO:0000313" key="6">
    <source>
        <dbReference type="EMBL" id="OEV35665.1"/>
    </source>
</evidence>
<dbReference type="KEGG" id="kau:B6264_19835"/>
<feature type="domain" description="N-acetyltransferase" evidence="4">
    <location>
        <begin position="6"/>
        <end position="169"/>
    </location>
</feature>
<dbReference type="AlphaFoldDB" id="A0A1E7N4Q3"/>
<reference evidence="5" key="5">
    <citation type="submission" date="2020-09" db="EMBL/GenBank/DDBJ databases">
        <authorList>
            <person name="Sun Q."/>
            <person name="Ohkuma M."/>
        </authorList>
    </citation>
    <scope>NUCLEOTIDE SEQUENCE</scope>
    <source>
        <strain evidence="5">JCM 4434</strain>
    </source>
</reference>
<keyword evidence="7" id="KW-1185">Reference proteome</keyword>
<dbReference type="EMBL" id="BMUB01000002">
    <property type="protein sequence ID" value="GGU62618.1"/>
    <property type="molecule type" value="Genomic_DNA"/>
</dbReference>
<sequence length="173" mass="19732">MNDEAVSLRPIAEADLPAFGRLVNDPEVVGEFQWFGWRDPERFRRRWAEHGLLGDDQWIFAVVAGEEFCGFVAARRKGMLPTAPYWSIGIQLMPQARGRGIGTEAQRLLVDYLFAHTPTMRVEADTDVDNIAEQRALEKVGFTREGVHRAVNFRAGQWRDGVFYGLLRTDLRP</sequence>
<dbReference type="RefSeq" id="WP_030551156.1">
    <property type="nucleotide sequence ID" value="NZ_BMUB01000002.1"/>
</dbReference>
<reference evidence="7" key="3">
    <citation type="submission" date="2016-08" db="EMBL/GenBank/DDBJ databases">
        <title>Sequencing, assembly and comparative genomics of S. aureofaciens ATCC 10762.</title>
        <authorList>
            <person name="Gradnigo J.S."/>
            <person name="Johnson N."/>
            <person name="Somerville G.A."/>
        </authorList>
    </citation>
    <scope>NUCLEOTIDE SEQUENCE [LARGE SCALE GENOMIC DNA]</scope>
    <source>
        <strain evidence="7">ATCC 10762 / DSM 40127 / CCM 3239 / JCM 4008 / LMG 5968 / NBRC 12843 / NCIMB 8234 / A-377</strain>
    </source>
</reference>
<comment type="caution">
    <text evidence="6">The sequence shown here is derived from an EMBL/GenBank/DDBJ whole genome shotgun (WGS) entry which is preliminary data.</text>
</comment>
<evidence type="ECO:0000256" key="2">
    <source>
        <dbReference type="ARBA" id="ARBA00023315"/>
    </source>
</evidence>
<evidence type="ECO:0000313" key="5">
    <source>
        <dbReference type="EMBL" id="GGU62618.1"/>
    </source>
</evidence>
<dbReference type="CDD" id="cd04301">
    <property type="entry name" value="NAT_SF"/>
    <property type="match status" value="1"/>
</dbReference>
<dbReference type="GO" id="GO:0016747">
    <property type="term" value="F:acyltransferase activity, transferring groups other than amino-acyl groups"/>
    <property type="evidence" value="ECO:0007669"/>
    <property type="project" value="InterPro"/>
</dbReference>
<accession>A0A1E7N4Q3</accession>